<feature type="transmembrane region" description="Helical" evidence="1">
    <location>
        <begin position="155"/>
        <end position="178"/>
    </location>
</feature>
<evidence type="ECO:0000313" key="3">
    <source>
        <dbReference type="Proteomes" id="UP000191285"/>
    </source>
</evidence>
<dbReference type="EMBL" id="MLKD01000001">
    <property type="protein sequence ID" value="OQE31867.1"/>
    <property type="molecule type" value="Genomic_DNA"/>
</dbReference>
<sequence>MKYVLFSLSAFVFYAIFYFAKVNGLDALGQQTIASGKLPGLNEPLRNFYTGVEPIDRILTLLTVFFYPTLDGESPGLFLHSIGFSGTFGAAWTLVVLESWRKGNAGTVAAYPMLFGLTAQVLTFAFATPLFLGLQLGSSITARRPNADNIRIPRAVLAVLPVIFVVGFMMPGHAMALPAPEVISVDWKQIAIAIWQPWPAYVSILSTIAYFVLSPFLSENTRASMSGLRWVYAFAFLNASVTHIVSWTVSLATVLTPGLFQDRFVESLHPAKVFEIPLPWSGLKVDSIAQGVHAFLRWDYLIGSAGVLVWALTLYVVAHRQLLNNVSWTSLLVKIGVLTVLAGPTGAAVELMWERDELVFSETGESQRVTKAKKSS</sequence>
<dbReference type="Proteomes" id="UP000191285">
    <property type="component" value="Unassembled WGS sequence"/>
</dbReference>
<accession>A0A1V6TZV8</accession>
<feature type="transmembrane region" description="Helical" evidence="1">
    <location>
        <begin position="77"/>
        <end position="97"/>
    </location>
</feature>
<name>A0A1V6TZV8_9EURO</name>
<gene>
    <name evidence="2" type="ORF">PENSTE_c001G07504</name>
</gene>
<feature type="transmembrane region" description="Helical" evidence="1">
    <location>
        <begin position="331"/>
        <end position="353"/>
    </location>
</feature>
<dbReference type="OrthoDB" id="72269at2759"/>
<keyword evidence="1" id="KW-0812">Transmembrane</keyword>
<dbReference type="STRING" id="303698.A0A1V6TZV8"/>
<feature type="transmembrane region" description="Helical" evidence="1">
    <location>
        <begin position="109"/>
        <end position="134"/>
    </location>
</feature>
<feature type="transmembrane region" description="Helical" evidence="1">
    <location>
        <begin position="300"/>
        <end position="319"/>
    </location>
</feature>
<organism evidence="2 3">
    <name type="scientific">Penicillium steckii</name>
    <dbReference type="NCBI Taxonomy" id="303698"/>
    <lineage>
        <taxon>Eukaryota</taxon>
        <taxon>Fungi</taxon>
        <taxon>Dikarya</taxon>
        <taxon>Ascomycota</taxon>
        <taxon>Pezizomycotina</taxon>
        <taxon>Eurotiomycetes</taxon>
        <taxon>Eurotiomycetidae</taxon>
        <taxon>Eurotiales</taxon>
        <taxon>Aspergillaceae</taxon>
        <taxon>Penicillium</taxon>
    </lineage>
</organism>
<reference evidence="3" key="1">
    <citation type="journal article" date="2017" name="Nat. Microbiol.">
        <title>Global analysis of biosynthetic gene clusters reveals vast potential of secondary metabolite production in Penicillium species.</title>
        <authorList>
            <person name="Nielsen J.C."/>
            <person name="Grijseels S."/>
            <person name="Prigent S."/>
            <person name="Ji B."/>
            <person name="Dainat J."/>
            <person name="Nielsen K.F."/>
            <person name="Frisvad J.C."/>
            <person name="Workman M."/>
            <person name="Nielsen J."/>
        </authorList>
    </citation>
    <scope>NUCLEOTIDE SEQUENCE [LARGE SCALE GENOMIC DNA]</scope>
    <source>
        <strain evidence="3">IBT 24891</strain>
    </source>
</reference>
<evidence type="ECO:0008006" key="4">
    <source>
        <dbReference type="Google" id="ProtNLM"/>
    </source>
</evidence>
<keyword evidence="3" id="KW-1185">Reference proteome</keyword>
<feature type="transmembrane region" description="Helical" evidence="1">
    <location>
        <begin position="230"/>
        <end position="255"/>
    </location>
</feature>
<evidence type="ECO:0000313" key="2">
    <source>
        <dbReference type="EMBL" id="OQE31867.1"/>
    </source>
</evidence>
<comment type="caution">
    <text evidence="2">The sequence shown here is derived from an EMBL/GenBank/DDBJ whole genome shotgun (WGS) entry which is preliminary data.</text>
</comment>
<feature type="transmembrane region" description="Helical" evidence="1">
    <location>
        <begin position="198"/>
        <end position="218"/>
    </location>
</feature>
<protein>
    <recommendedName>
        <fullName evidence="4">AtmA protein</fullName>
    </recommendedName>
</protein>
<evidence type="ECO:0000256" key="1">
    <source>
        <dbReference type="SAM" id="Phobius"/>
    </source>
</evidence>
<dbReference type="AlphaFoldDB" id="A0A1V6TZV8"/>
<proteinExistence type="predicted"/>
<keyword evidence="1" id="KW-1133">Transmembrane helix</keyword>
<keyword evidence="1" id="KW-0472">Membrane</keyword>